<sequence length="93" mass="10521">MEHIKLEAVKRFVGGPVEIIIHDEDGGDQAPAVKKTVKKVQLCPDNTHIRFYFDDFYFLAVPLSSSVSESDEQWSAFDPESGLTYTVKKVQVF</sequence>
<protein>
    <submittedName>
        <fullName evidence="1">Uncharacterized protein</fullName>
    </submittedName>
</protein>
<reference evidence="1" key="1">
    <citation type="submission" date="2023-05" db="EMBL/GenBank/DDBJ databases">
        <title>Comparative genomics of Bacillaceae isolates and their secondary metabolite potential.</title>
        <authorList>
            <person name="Song L."/>
            <person name="Nielsen L.J."/>
            <person name="Mohite O."/>
            <person name="Xu X."/>
            <person name="Weber T."/>
            <person name="Kovacs A.T."/>
        </authorList>
    </citation>
    <scope>NUCLEOTIDE SEQUENCE</scope>
    <source>
        <strain evidence="1">XLM17</strain>
    </source>
</reference>
<dbReference type="Proteomes" id="UP001178288">
    <property type="component" value="Chromosome"/>
</dbReference>
<proteinExistence type="predicted"/>
<evidence type="ECO:0000313" key="2">
    <source>
        <dbReference type="Proteomes" id="UP001178288"/>
    </source>
</evidence>
<dbReference type="EMBL" id="CP126114">
    <property type="protein sequence ID" value="WHY87412.1"/>
    <property type="molecule type" value="Genomic_DNA"/>
</dbReference>
<keyword evidence="2" id="KW-1185">Reference proteome</keyword>
<accession>A0AA95MNR7</accession>
<evidence type="ECO:0000313" key="1">
    <source>
        <dbReference type="EMBL" id="WHY87412.1"/>
    </source>
</evidence>
<dbReference type="AlphaFoldDB" id="A0AA95MNR7"/>
<dbReference type="KEGG" id="nnv:QNH39_06030"/>
<organism evidence="1 2">
    <name type="scientific">Neobacillus novalis</name>
    <dbReference type="NCBI Taxonomy" id="220687"/>
    <lineage>
        <taxon>Bacteria</taxon>
        <taxon>Bacillati</taxon>
        <taxon>Bacillota</taxon>
        <taxon>Bacilli</taxon>
        <taxon>Bacillales</taxon>
        <taxon>Bacillaceae</taxon>
        <taxon>Neobacillus</taxon>
    </lineage>
</organism>
<dbReference type="RefSeq" id="WP_066083554.1">
    <property type="nucleotide sequence ID" value="NZ_CP126114.1"/>
</dbReference>
<gene>
    <name evidence="1" type="ORF">QNH39_06030</name>
</gene>
<name>A0AA95MNR7_9BACI</name>